<protein>
    <recommendedName>
        <fullName evidence="3">Endonuclease/exonuclease/phosphatase domain-containing protein</fullName>
    </recommendedName>
</protein>
<dbReference type="AlphaFoldDB" id="A0A8T0PDT4"/>
<dbReference type="PANTHER" id="PTHR33710:SF48">
    <property type="entry name" value="OS02G0307075 PROTEIN"/>
    <property type="match status" value="1"/>
</dbReference>
<dbReference type="EMBL" id="CM029051">
    <property type="protein sequence ID" value="KAG2560281.1"/>
    <property type="molecule type" value="Genomic_DNA"/>
</dbReference>
<name>A0A8T0PDT4_PANVG</name>
<comment type="caution">
    <text evidence="1">The sequence shown here is derived from an EMBL/GenBank/DDBJ whole genome shotgun (WGS) entry which is preliminary data.</text>
</comment>
<gene>
    <name evidence="1" type="ORF">PVAP13_8KG042384</name>
</gene>
<reference evidence="1" key="1">
    <citation type="submission" date="2020-05" db="EMBL/GenBank/DDBJ databases">
        <title>WGS assembly of Panicum virgatum.</title>
        <authorList>
            <person name="Lovell J.T."/>
            <person name="Jenkins J."/>
            <person name="Shu S."/>
            <person name="Juenger T.E."/>
            <person name="Schmutz J."/>
        </authorList>
    </citation>
    <scope>NUCLEOTIDE SEQUENCE</scope>
    <source>
        <strain evidence="1">AP13</strain>
    </source>
</reference>
<evidence type="ECO:0000313" key="2">
    <source>
        <dbReference type="Proteomes" id="UP000823388"/>
    </source>
</evidence>
<dbReference type="SUPFAM" id="SSF56219">
    <property type="entry name" value="DNase I-like"/>
    <property type="match status" value="1"/>
</dbReference>
<evidence type="ECO:0008006" key="3">
    <source>
        <dbReference type="Google" id="ProtNLM"/>
    </source>
</evidence>
<dbReference type="InterPro" id="IPR036691">
    <property type="entry name" value="Endo/exonu/phosph_ase_sf"/>
</dbReference>
<keyword evidence="2" id="KW-1185">Reference proteome</keyword>
<sequence>MMSRIGGLQGFMGHTKMQKKASFLNELREVRSHCTSLWVLGGDFSMIYSTEDKNNENLNRAMMGRFRRFVNDVELKEIPLIGRRYTWSNEREAPTLVKLDRVLCTSNWEDTFPDCILQSQASQISDHCPLLLGLREGNRGKRRFHFESFWTKFPDFHETVAQSWEQPVSASCPMEQIAMKLKRLTKALQSWSQKQVGHVKTQLGLAREILHRLEIA</sequence>
<dbReference type="Proteomes" id="UP000823388">
    <property type="component" value="Chromosome 8K"/>
</dbReference>
<evidence type="ECO:0000313" key="1">
    <source>
        <dbReference type="EMBL" id="KAG2560281.1"/>
    </source>
</evidence>
<organism evidence="1 2">
    <name type="scientific">Panicum virgatum</name>
    <name type="common">Blackwell switchgrass</name>
    <dbReference type="NCBI Taxonomy" id="38727"/>
    <lineage>
        <taxon>Eukaryota</taxon>
        <taxon>Viridiplantae</taxon>
        <taxon>Streptophyta</taxon>
        <taxon>Embryophyta</taxon>
        <taxon>Tracheophyta</taxon>
        <taxon>Spermatophyta</taxon>
        <taxon>Magnoliopsida</taxon>
        <taxon>Liliopsida</taxon>
        <taxon>Poales</taxon>
        <taxon>Poaceae</taxon>
        <taxon>PACMAD clade</taxon>
        <taxon>Panicoideae</taxon>
        <taxon>Panicodae</taxon>
        <taxon>Paniceae</taxon>
        <taxon>Panicinae</taxon>
        <taxon>Panicum</taxon>
        <taxon>Panicum sect. Hiantes</taxon>
    </lineage>
</organism>
<accession>A0A8T0PDT4</accession>
<dbReference type="PANTHER" id="PTHR33710">
    <property type="entry name" value="BNAC02G09200D PROTEIN"/>
    <property type="match status" value="1"/>
</dbReference>
<proteinExistence type="predicted"/>
<dbReference type="Gene3D" id="3.60.10.10">
    <property type="entry name" value="Endonuclease/exonuclease/phosphatase"/>
    <property type="match status" value="1"/>
</dbReference>